<protein>
    <submittedName>
        <fullName evidence="2">Uncharacterized protein</fullName>
    </submittedName>
</protein>
<feature type="compositionally biased region" description="Basic residues" evidence="1">
    <location>
        <begin position="77"/>
        <end position="89"/>
    </location>
</feature>
<organism evidence="2 3">
    <name type="scientific">Streptomyces hygroscopicus</name>
    <dbReference type="NCBI Taxonomy" id="1912"/>
    <lineage>
        <taxon>Bacteria</taxon>
        <taxon>Bacillati</taxon>
        <taxon>Actinomycetota</taxon>
        <taxon>Actinomycetes</taxon>
        <taxon>Kitasatosporales</taxon>
        <taxon>Streptomycetaceae</taxon>
        <taxon>Streptomyces</taxon>
        <taxon>Streptomyces violaceusniger group</taxon>
    </lineage>
</organism>
<evidence type="ECO:0000313" key="3">
    <source>
        <dbReference type="Proteomes" id="UP001054854"/>
    </source>
</evidence>
<comment type="caution">
    <text evidence="2">The sequence shown here is derived from an EMBL/GenBank/DDBJ whole genome shotgun (WGS) entry which is preliminary data.</text>
</comment>
<proteinExistence type="predicted"/>
<evidence type="ECO:0000256" key="1">
    <source>
        <dbReference type="SAM" id="MobiDB-lite"/>
    </source>
</evidence>
<keyword evidence="3" id="KW-1185">Reference proteome</keyword>
<accession>A0ABQ3UB17</accession>
<sequence length="89" mass="9828">MRWASLTDRGGAGLLVPGDLEAGASAYDELDRAAYPHFPKRNDGWNTVHTATPQQRGRFHSSDATAILMDPSGQAARRNRTTRRARHGR</sequence>
<dbReference type="EMBL" id="BNEK01000005">
    <property type="protein sequence ID" value="GHJ32421.1"/>
    <property type="molecule type" value="Genomic_DNA"/>
</dbReference>
<name>A0ABQ3UB17_STRHY</name>
<gene>
    <name evidence="2" type="ORF">TPA0910_68540</name>
</gene>
<reference evidence="2" key="1">
    <citation type="submission" date="2024-05" db="EMBL/GenBank/DDBJ databases">
        <title>Whole genome shotgun sequence of Streptomyces hygroscopicus NBRC 113678.</title>
        <authorList>
            <person name="Komaki H."/>
            <person name="Tamura T."/>
        </authorList>
    </citation>
    <scope>NUCLEOTIDE SEQUENCE</scope>
    <source>
        <strain evidence="2">N11-34</strain>
    </source>
</reference>
<evidence type="ECO:0000313" key="2">
    <source>
        <dbReference type="EMBL" id="GHJ32421.1"/>
    </source>
</evidence>
<feature type="region of interest" description="Disordered" evidence="1">
    <location>
        <begin position="65"/>
        <end position="89"/>
    </location>
</feature>
<dbReference type="Proteomes" id="UP001054854">
    <property type="component" value="Unassembled WGS sequence"/>
</dbReference>